<evidence type="ECO:0000256" key="2">
    <source>
        <dbReference type="ARBA" id="ARBA00022737"/>
    </source>
</evidence>
<accession>A0AAV2LD63</accession>
<feature type="repeat" description="WD" evidence="3">
    <location>
        <begin position="548"/>
        <end position="589"/>
    </location>
</feature>
<name>A0AAV2LD63_KNICA</name>
<dbReference type="PANTHER" id="PTHR44324">
    <property type="entry name" value="WD40 REPEAT DOMAIN 95"/>
    <property type="match status" value="1"/>
</dbReference>
<dbReference type="InterPro" id="IPR015943">
    <property type="entry name" value="WD40/YVTN_repeat-like_dom_sf"/>
</dbReference>
<dbReference type="SUPFAM" id="SSF50978">
    <property type="entry name" value="WD40 repeat-like"/>
    <property type="match status" value="2"/>
</dbReference>
<sequence length="919" mass="102569">MDLLKYNSPWALYEEEIPHSRICDAPSPAEILTPAHLQRLRDAFTSAAHVTRLHRKQRNNNHVHSHMVFEEFSAVLQSVLQSEAEPAWAQRFFDEVDICGSGRLSWQQLSSYLLLEYSHRHQASVPAALHQTRPLIRHCSRNKQEPTVRVVAVFSPPPVRYVSVSKGGQLSVWDKDLRITHTLRLAGDPTEEVAHTKRFRGWVTDAVYMKNARTVAVVTDSRDIHFINVSTARAFQDFHLYGFPSVLTAACYWYNTQYPYESSELLVGDEMGGIHMLRFLTPTKRLFKNSSKKEKCTQRIYLQHLREQQSPVSYCCLQSLLQLPINRMMSAAGPGLVLASSESSVTSLVCIDLSTQQHPYVWKIKDGVKCFDYNEPLQLIVTGGSDGAVRVWPRHVTSCPLATLLGHHAAVIDVAIFQPVEQVFSYSSNVELRIWDVTTQQCLRTVRLHFPCLQETQIPAHSHFPFLLLTPPLPDDMKPHLVVGCRDHLALLSLSERHRGGGLTDAPPDPLSCALYNPALQQVVTASRGSTVCVWDLETGKKKVHISNAHGEEELSCMTLDSSQRRLLTGAQNGTIKVWNLLNGLNLHKLEPLSTAVTGLLCLHNNHIFAVGSSQYIVQYDLVPKDFQVKSDRSWKLSGLHKSDIVALAPCPALDVIATATQRGEVVVWKLETHMALVSLCGAGDTPVKDRTPVDCLIFLQHRASNKHLRQKAVLVSSQAGWVRFWSITGHKRPYGEFFAPEQLDESVLSLSSDQAQNSLLVCGDTAGCLHIWDICQFGLDVPEQSPSPPRLHCWRAHTGPLTSVEVLQTVDGLFMLSASADGSAALWTQDGGRVGSFGRGKITDAKRDRQSSLTGEQRDQSPDPCDSGQTPQRRDFECSDFETEHPRAPTARPLEEGCIPTGDSWGDRRCLFTDSVDI</sequence>
<feature type="domain" description="EF-hand" evidence="5">
    <location>
        <begin position="84"/>
        <end position="119"/>
    </location>
</feature>
<evidence type="ECO:0000313" key="6">
    <source>
        <dbReference type="EMBL" id="CAL1599108.1"/>
    </source>
</evidence>
<feature type="compositionally biased region" description="Basic and acidic residues" evidence="4">
    <location>
        <begin position="873"/>
        <end position="888"/>
    </location>
</feature>
<evidence type="ECO:0000256" key="4">
    <source>
        <dbReference type="SAM" id="MobiDB-lite"/>
    </source>
</evidence>
<organism evidence="6 7">
    <name type="scientific">Knipowitschia caucasica</name>
    <name type="common">Caucasian dwarf goby</name>
    <name type="synonym">Pomatoschistus caucasicus</name>
    <dbReference type="NCBI Taxonomy" id="637954"/>
    <lineage>
        <taxon>Eukaryota</taxon>
        <taxon>Metazoa</taxon>
        <taxon>Chordata</taxon>
        <taxon>Craniata</taxon>
        <taxon>Vertebrata</taxon>
        <taxon>Euteleostomi</taxon>
        <taxon>Actinopterygii</taxon>
        <taxon>Neopterygii</taxon>
        <taxon>Teleostei</taxon>
        <taxon>Neoteleostei</taxon>
        <taxon>Acanthomorphata</taxon>
        <taxon>Gobiaria</taxon>
        <taxon>Gobiiformes</taxon>
        <taxon>Gobioidei</taxon>
        <taxon>Gobiidae</taxon>
        <taxon>Gobiinae</taxon>
        <taxon>Knipowitschia</taxon>
    </lineage>
</organism>
<proteinExistence type="predicted"/>
<keyword evidence="7" id="KW-1185">Reference proteome</keyword>
<keyword evidence="1 3" id="KW-0853">WD repeat</keyword>
<reference evidence="6 7" key="1">
    <citation type="submission" date="2024-04" db="EMBL/GenBank/DDBJ databases">
        <authorList>
            <person name="Waldvogel A.-M."/>
            <person name="Schoenle A."/>
        </authorList>
    </citation>
    <scope>NUCLEOTIDE SEQUENCE [LARGE SCALE GENOMIC DNA]</scope>
</reference>
<dbReference type="GO" id="GO:0005509">
    <property type="term" value="F:calcium ion binding"/>
    <property type="evidence" value="ECO:0007669"/>
    <property type="project" value="InterPro"/>
</dbReference>
<dbReference type="Proteomes" id="UP001497482">
    <property type="component" value="Chromosome 23"/>
</dbReference>
<dbReference type="Gene3D" id="2.130.10.10">
    <property type="entry name" value="YVTN repeat-like/Quinoprotein amine dehydrogenase"/>
    <property type="match status" value="3"/>
</dbReference>
<evidence type="ECO:0000256" key="1">
    <source>
        <dbReference type="ARBA" id="ARBA00022574"/>
    </source>
</evidence>
<dbReference type="PROSITE" id="PS50082">
    <property type="entry name" value="WD_REPEATS_2"/>
    <property type="match status" value="3"/>
</dbReference>
<dbReference type="PROSITE" id="PS50222">
    <property type="entry name" value="EF_HAND_2"/>
    <property type="match status" value="1"/>
</dbReference>
<dbReference type="InterPro" id="IPR002048">
    <property type="entry name" value="EF_hand_dom"/>
</dbReference>
<dbReference type="InterPro" id="IPR036322">
    <property type="entry name" value="WD40_repeat_dom_sf"/>
</dbReference>
<dbReference type="PANTHER" id="PTHR44324:SF3">
    <property type="entry name" value="WD REPEAT-CONTAINING PROTEIN 49-LIKE"/>
    <property type="match status" value="1"/>
</dbReference>
<gene>
    <name evidence="6" type="ORF">KC01_LOCUS27431</name>
</gene>
<dbReference type="AlphaFoldDB" id="A0AAV2LD63"/>
<dbReference type="EMBL" id="OZ035845">
    <property type="protein sequence ID" value="CAL1599108.1"/>
    <property type="molecule type" value="Genomic_DNA"/>
</dbReference>
<dbReference type="InterPro" id="IPR019775">
    <property type="entry name" value="WD40_repeat_CS"/>
</dbReference>
<evidence type="ECO:0000256" key="3">
    <source>
        <dbReference type="PROSITE-ProRule" id="PRU00221"/>
    </source>
</evidence>
<protein>
    <recommendedName>
        <fullName evidence="5">EF-hand domain-containing protein</fullName>
    </recommendedName>
</protein>
<feature type="compositionally biased region" description="Basic and acidic residues" evidence="4">
    <location>
        <begin position="842"/>
        <end position="862"/>
    </location>
</feature>
<dbReference type="InterPro" id="IPR001680">
    <property type="entry name" value="WD40_rpt"/>
</dbReference>
<feature type="region of interest" description="Disordered" evidence="4">
    <location>
        <begin position="838"/>
        <end position="900"/>
    </location>
</feature>
<feature type="repeat" description="WD" evidence="3">
    <location>
        <begin position="368"/>
        <end position="392"/>
    </location>
</feature>
<dbReference type="InterPro" id="IPR051242">
    <property type="entry name" value="WD-EF-hand_domain"/>
</dbReference>
<dbReference type="SMART" id="SM00320">
    <property type="entry name" value="WD40"/>
    <property type="match status" value="10"/>
</dbReference>
<evidence type="ECO:0000313" key="7">
    <source>
        <dbReference type="Proteomes" id="UP001497482"/>
    </source>
</evidence>
<feature type="repeat" description="WD" evidence="3">
    <location>
        <begin position="404"/>
        <end position="445"/>
    </location>
</feature>
<dbReference type="PROSITE" id="PS00678">
    <property type="entry name" value="WD_REPEATS_1"/>
    <property type="match status" value="1"/>
</dbReference>
<evidence type="ECO:0000259" key="5">
    <source>
        <dbReference type="PROSITE" id="PS50222"/>
    </source>
</evidence>
<dbReference type="Pfam" id="PF00400">
    <property type="entry name" value="WD40"/>
    <property type="match status" value="3"/>
</dbReference>
<keyword evidence="2" id="KW-0677">Repeat</keyword>